<evidence type="ECO:0000256" key="2">
    <source>
        <dbReference type="ARBA" id="ARBA00007524"/>
    </source>
</evidence>
<dbReference type="Pfam" id="PF03073">
    <property type="entry name" value="TspO_MBR"/>
    <property type="match status" value="1"/>
</dbReference>
<name>A0ABZ2NKE5_9BACI</name>
<feature type="transmembrane region" description="Helical" evidence="6">
    <location>
        <begin position="12"/>
        <end position="31"/>
    </location>
</feature>
<dbReference type="InterPro" id="IPR038330">
    <property type="entry name" value="TspO/MBR-related_sf"/>
</dbReference>
<comment type="similarity">
    <text evidence="2">Belongs to the TspO/BZRP family.</text>
</comment>
<reference evidence="7 8" key="1">
    <citation type="submission" date="2024-02" db="EMBL/GenBank/DDBJ databases">
        <title>Seven novel Bacillus-like species.</title>
        <authorList>
            <person name="Liu G."/>
        </authorList>
    </citation>
    <scope>NUCLEOTIDE SEQUENCE [LARGE SCALE GENOMIC DNA]</scope>
    <source>
        <strain evidence="7 8">FJAT-52054</strain>
    </source>
</reference>
<evidence type="ECO:0000313" key="8">
    <source>
        <dbReference type="Proteomes" id="UP001377337"/>
    </source>
</evidence>
<comment type="subcellular location">
    <subcellularLocation>
        <location evidence="1">Membrane</location>
        <topology evidence="1">Multi-pass membrane protein</topology>
    </subcellularLocation>
</comment>
<evidence type="ECO:0000256" key="6">
    <source>
        <dbReference type="SAM" id="Phobius"/>
    </source>
</evidence>
<proteinExistence type="inferred from homology"/>
<keyword evidence="4 6" id="KW-1133">Transmembrane helix</keyword>
<dbReference type="InterPro" id="IPR004307">
    <property type="entry name" value="TspO_MBR"/>
</dbReference>
<gene>
    <name evidence="7" type="ORF">WCV65_07450</name>
</gene>
<protein>
    <submittedName>
        <fullName evidence="7">Tryptophan-rich sensory protein</fullName>
    </submittedName>
</protein>
<feature type="transmembrane region" description="Helical" evidence="6">
    <location>
        <begin position="175"/>
        <end position="194"/>
    </location>
</feature>
<keyword evidence="8" id="KW-1185">Reference proteome</keyword>
<evidence type="ECO:0000256" key="5">
    <source>
        <dbReference type="ARBA" id="ARBA00023136"/>
    </source>
</evidence>
<feature type="transmembrane region" description="Helical" evidence="6">
    <location>
        <begin position="201"/>
        <end position="222"/>
    </location>
</feature>
<sequence length="250" mass="27413">MRTFRAVAVINVLAYIVMVGVNFLANALPINGQTTGEVSAGVPVLFEPANYAFSIWGLIYLLLAVWVVRAFFVSAEEKAVYASIGYLFAVNALLNALWIVLFHYELFNLTVLVIFGILYTLIKIYSLIEKSGQTSLLLKLPISVYMGWISVAAIVNVFIVFKSNEISSFLGLGELAWTILLLIVTALLGAYMILVKNDLAYGLVLIWAVIAIAVNQMTAAPAVAKTAMVVWIFLAILTVLKGSMLLLRKK</sequence>
<dbReference type="RefSeq" id="WP_338781259.1">
    <property type="nucleotide sequence ID" value="NZ_CP147407.1"/>
</dbReference>
<dbReference type="PANTHER" id="PTHR33802">
    <property type="entry name" value="SI:CH211-161H7.5-RELATED"/>
    <property type="match status" value="1"/>
</dbReference>
<keyword evidence="5 6" id="KW-0472">Membrane</keyword>
<evidence type="ECO:0000256" key="3">
    <source>
        <dbReference type="ARBA" id="ARBA00022692"/>
    </source>
</evidence>
<feature type="transmembrane region" description="Helical" evidence="6">
    <location>
        <begin position="106"/>
        <end position="128"/>
    </location>
</feature>
<accession>A0ABZ2NKE5</accession>
<evidence type="ECO:0000256" key="4">
    <source>
        <dbReference type="ARBA" id="ARBA00022989"/>
    </source>
</evidence>
<dbReference type="EMBL" id="CP147407">
    <property type="protein sequence ID" value="WXB98298.1"/>
    <property type="molecule type" value="Genomic_DNA"/>
</dbReference>
<dbReference type="Gene3D" id="1.20.1260.100">
    <property type="entry name" value="TspO/MBR protein"/>
    <property type="match status" value="1"/>
</dbReference>
<keyword evidence="3 6" id="KW-0812">Transmembrane</keyword>
<feature type="transmembrane region" description="Helical" evidence="6">
    <location>
        <begin position="228"/>
        <end position="247"/>
    </location>
</feature>
<feature type="transmembrane region" description="Helical" evidence="6">
    <location>
        <begin position="140"/>
        <end position="163"/>
    </location>
</feature>
<evidence type="ECO:0000256" key="1">
    <source>
        <dbReference type="ARBA" id="ARBA00004141"/>
    </source>
</evidence>
<dbReference type="Proteomes" id="UP001377337">
    <property type="component" value="Chromosome"/>
</dbReference>
<feature type="transmembrane region" description="Helical" evidence="6">
    <location>
        <begin position="51"/>
        <end position="72"/>
    </location>
</feature>
<feature type="transmembrane region" description="Helical" evidence="6">
    <location>
        <begin position="79"/>
        <end position="100"/>
    </location>
</feature>
<dbReference type="PANTHER" id="PTHR33802:SF1">
    <property type="entry name" value="XK-RELATED PROTEIN"/>
    <property type="match status" value="1"/>
</dbReference>
<organism evidence="7 8">
    <name type="scientific">Metabacillus sediminis</name>
    <dbReference type="NCBI Taxonomy" id="3117746"/>
    <lineage>
        <taxon>Bacteria</taxon>
        <taxon>Bacillati</taxon>
        <taxon>Bacillota</taxon>
        <taxon>Bacilli</taxon>
        <taxon>Bacillales</taxon>
        <taxon>Bacillaceae</taxon>
        <taxon>Metabacillus</taxon>
    </lineage>
</organism>
<evidence type="ECO:0000313" key="7">
    <source>
        <dbReference type="EMBL" id="WXB98298.1"/>
    </source>
</evidence>